<evidence type="ECO:0000259" key="8">
    <source>
        <dbReference type="PROSITE" id="PS50198"/>
    </source>
</evidence>
<dbReference type="Pfam" id="PF00639">
    <property type="entry name" value="Rotamase"/>
    <property type="match status" value="2"/>
</dbReference>
<dbReference type="RefSeq" id="WP_243830691.1">
    <property type="nucleotide sequence ID" value="NZ_SOQX01000001.1"/>
</dbReference>
<keyword evidence="2 7" id="KW-0677">Repeat</keyword>
<dbReference type="InterPro" id="IPR046357">
    <property type="entry name" value="PPIase_dom_sf"/>
</dbReference>
<keyword evidence="3 7" id="KW-0574">Periplasm</keyword>
<feature type="chain" id="PRO_5021052570" description="Chaperone SurA" evidence="7">
    <location>
        <begin position="23"/>
        <end position="431"/>
    </location>
</feature>
<keyword evidence="5 7" id="KW-0143">Chaperone</keyword>
<dbReference type="PANTHER" id="PTHR47637">
    <property type="entry name" value="CHAPERONE SURA"/>
    <property type="match status" value="1"/>
</dbReference>
<dbReference type="InterPro" id="IPR023058">
    <property type="entry name" value="PPIase_PpiC_CS"/>
</dbReference>
<dbReference type="EC" id="5.2.1.8" evidence="7"/>
<dbReference type="AlphaFoldDB" id="A0A4R8ITE4"/>
<evidence type="ECO:0000256" key="7">
    <source>
        <dbReference type="HAMAP-Rule" id="MF_01183"/>
    </source>
</evidence>
<comment type="function">
    <text evidence="7">Chaperone involved in the correct folding and assembly of outer membrane proteins. Recognizes specific patterns of aromatic residues and the orientation of their side chains, which are found more frequently in integral outer membrane proteins. May act in both early periplasmic and late outer membrane-associated steps of protein maturation.</text>
</comment>
<feature type="domain" description="PpiC" evidence="8">
    <location>
        <begin position="285"/>
        <end position="384"/>
    </location>
</feature>
<dbReference type="PROSITE" id="PS50198">
    <property type="entry name" value="PPIC_PPIASE_2"/>
    <property type="match status" value="2"/>
</dbReference>
<dbReference type="GO" id="GO:0006457">
    <property type="term" value="P:protein folding"/>
    <property type="evidence" value="ECO:0007669"/>
    <property type="project" value="UniProtKB-UniRule"/>
</dbReference>
<dbReference type="InterPro" id="IPR027304">
    <property type="entry name" value="Trigger_fact/SurA_dom_sf"/>
</dbReference>
<dbReference type="GO" id="GO:0051082">
    <property type="term" value="F:unfolded protein binding"/>
    <property type="evidence" value="ECO:0007669"/>
    <property type="project" value="UniProtKB-UniRule"/>
</dbReference>
<evidence type="ECO:0000256" key="1">
    <source>
        <dbReference type="ARBA" id="ARBA00022729"/>
    </source>
</evidence>
<dbReference type="GO" id="GO:0043165">
    <property type="term" value="P:Gram-negative-bacterium-type cell outer membrane assembly"/>
    <property type="evidence" value="ECO:0007669"/>
    <property type="project" value="InterPro"/>
</dbReference>
<dbReference type="GO" id="GO:0050821">
    <property type="term" value="P:protein stabilization"/>
    <property type="evidence" value="ECO:0007669"/>
    <property type="project" value="InterPro"/>
</dbReference>
<protein>
    <recommendedName>
        <fullName evidence="7">Chaperone SurA</fullName>
    </recommendedName>
    <alternativeName>
        <fullName evidence="7">Peptidyl-prolyl cis-trans isomerase SurA</fullName>
        <shortName evidence="7">PPIase SurA</shortName>
        <ecNumber evidence="7">5.2.1.8</ecNumber>
    </alternativeName>
    <alternativeName>
        <fullName evidence="7">Rotamase SurA</fullName>
    </alternativeName>
</protein>
<dbReference type="Gene3D" id="3.10.50.40">
    <property type="match status" value="2"/>
</dbReference>
<evidence type="ECO:0000256" key="3">
    <source>
        <dbReference type="ARBA" id="ARBA00022764"/>
    </source>
</evidence>
<evidence type="ECO:0000256" key="6">
    <source>
        <dbReference type="ARBA" id="ARBA00023235"/>
    </source>
</evidence>
<feature type="signal peptide" evidence="7">
    <location>
        <begin position="1"/>
        <end position="22"/>
    </location>
</feature>
<dbReference type="InterPro" id="IPR000297">
    <property type="entry name" value="PPIase_PpiC"/>
</dbReference>
<keyword evidence="10" id="KW-1185">Reference proteome</keyword>
<organism evidence="9 10">
    <name type="scientific">Thiohalophilus thiocyanatoxydans</name>
    <dbReference type="NCBI Taxonomy" id="381308"/>
    <lineage>
        <taxon>Bacteria</taxon>
        <taxon>Pseudomonadati</taxon>
        <taxon>Pseudomonadota</taxon>
        <taxon>Gammaproteobacteria</taxon>
        <taxon>Thiohalomonadales</taxon>
        <taxon>Thiohalophilaceae</taxon>
        <taxon>Thiohalophilus</taxon>
    </lineage>
</organism>
<feature type="domain" description="PpiC" evidence="8">
    <location>
        <begin position="174"/>
        <end position="275"/>
    </location>
</feature>
<dbReference type="Gene3D" id="1.10.4030.10">
    <property type="entry name" value="Porin chaperone SurA, peptide-binding domain"/>
    <property type="match status" value="1"/>
</dbReference>
<dbReference type="Proteomes" id="UP000294914">
    <property type="component" value="Unassembled WGS sequence"/>
</dbReference>
<dbReference type="EMBL" id="SOQX01000001">
    <property type="protein sequence ID" value="TDY04322.1"/>
    <property type="molecule type" value="Genomic_DNA"/>
</dbReference>
<evidence type="ECO:0000313" key="9">
    <source>
        <dbReference type="EMBL" id="TDY04322.1"/>
    </source>
</evidence>
<reference evidence="9 10" key="1">
    <citation type="submission" date="2019-03" db="EMBL/GenBank/DDBJ databases">
        <title>Genomic Encyclopedia of Type Strains, Phase IV (KMG-IV): sequencing the most valuable type-strain genomes for metagenomic binning, comparative biology and taxonomic classification.</title>
        <authorList>
            <person name="Goeker M."/>
        </authorList>
    </citation>
    <scope>NUCLEOTIDE SEQUENCE [LARGE SCALE GENOMIC DNA]</scope>
    <source>
        <strain evidence="9 10">DSM 16326</strain>
    </source>
</reference>
<comment type="domain">
    <text evidence="7">The PPIase activity resides only in the second parvulin domain. The N-terminal region and the C-terminal tail are necessary and sufficient for the chaperone activity of SurA. The PPIase activity is dispensable for SurA to function as a chaperone. The N-terminal region and the C-terminal tail are also required for porin recognition.</text>
</comment>
<name>A0A4R8ITE4_9GAMM</name>
<dbReference type="PANTHER" id="PTHR47637:SF1">
    <property type="entry name" value="CHAPERONE SURA"/>
    <property type="match status" value="1"/>
</dbReference>
<dbReference type="GO" id="GO:0003755">
    <property type="term" value="F:peptidyl-prolyl cis-trans isomerase activity"/>
    <property type="evidence" value="ECO:0007669"/>
    <property type="project" value="UniProtKB-UniRule"/>
</dbReference>
<dbReference type="SUPFAM" id="SSF109998">
    <property type="entry name" value="Triger factor/SurA peptide-binding domain-like"/>
    <property type="match status" value="1"/>
</dbReference>
<dbReference type="GO" id="GO:0030288">
    <property type="term" value="C:outer membrane-bounded periplasmic space"/>
    <property type="evidence" value="ECO:0007669"/>
    <property type="project" value="InterPro"/>
</dbReference>
<comment type="subcellular location">
    <subcellularLocation>
        <location evidence="7">Periplasm</location>
    </subcellularLocation>
    <text evidence="7">Is capable of associating with the outer membrane.</text>
</comment>
<accession>A0A4R8ITE4</accession>
<dbReference type="HAMAP" id="MF_01183">
    <property type="entry name" value="Chaperone_SurA"/>
    <property type="match status" value="1"/>
</dbReference>
<keyword evidence="4 7" id="KW-0697">Rotamase</keyword>
<keyword evidence="1 7" id="KW-0732">Signal</keyword>
<dbReference type="SUPFAM" id="SSF54534">
    <property type="entry name" value="FKBP-like"/>
    <property type="match status" value="2"/>
</dbReference>
<evidence type="ECO:0000256" key="4">
    <source>
        <dbReference type="ARBA" id="ARBA00023110"/>
    </source>
</evidence>
<dbReference type="GO" id="GO:0042277">
    <property type="term" value="F:peptide binding"/>
    <property type="evidence" value="ECO:0007669"/>
    <property type="project" value="InterPro"/>
</dbReference>
<evidence type="ECO:0000256" key="2">
    <source>
        <dbReference type="ARBA" id="ARBA00022737"/>
    </source>
</evidence>
<dbReference type="InterPro" id="IPR023034">
    <property type="entry name" value="PPIase_SurA"/>
</dbReference>
<evidence type="ECO:0000313" key="10">
    <source>
        <dbReference type="Proteomes" id="UP000294914"/>
    </source>
</evidence>
<dbReference type="InterPro" id="IPR015391">
    <property type="entry name" value="SurA_N"/>
</dbReference>
<dbReference type="Pfam" id="PF09312">
    <property type="entry name" value="SurA_N"/>
    <property type="match status" value="1"/>
</dbReference>
<sequence length="431" mass="49241" precursor="true">MKHLIFALLVSLLGLSAAPLGAATIEELDHVVAVVNDDVITRVELDERLQRIKNQSAQQQQRLPEDEVLERQVLESLVIEKLQLQMAQRVGIRVDDETVNQAINNIARENNLSMPQFQEVLRRDGTSFAAFRENIRNEIIISQLRQRRVEDSVEVTEREVENYLTNMESRQGLNDEFRLGHILIGVPEGATPDQIEQARNKARQVYNRLRLGADFHQTAVAESSGQNALQGGDLGWREGGQLPNALAETVVEMQPGNISEPQRSASGFHIIKLIDRRSPEQRRIVEQTRARHILIRPTQVVSNTEARQRLARLHERIQQGESFAELARAHSDDTSSAAEGGSLGWVNPGSMVPRFEEKMGKLQPGEISEPFQTRFGWHIVEVIERRKHDDTEQYQRNKARQAIHERKSDEAIEQWLRQLHAEAYVDYRLNQ</sequence>
<dbReference type="InterPro" id="IPR050280">
    <property type="entry name" value="OMP_Chaperone_SurA"/>
</dbReference>
<keyword evidence="6 7" id="KW-0413">Isomerase</keyword>
<gene>
    <name evidence="7" type="primary">surA</name>
    <name evidence="9" type="ORF">EDC23_0697</name>
</gene>
<proteinExistence type="inferred from homology"/>
<dbReference type="PROSITE" id="PS01096">
    <property type="entry name" value="PPIC_PPIASE_1"/>
    <property type="match status" value="1"/>
</dbReference>
<evidence type="ECO:0000256" key="5">
    <source>
        <dbReference type="ARBA" id="ARBA00023186"/>
    </source>
</evidence>
<comment type="caution">
    <text evidence="9">The sequence shown here is derived from an EMBL/GenBank/DDBJ whole genome shotgun (WGS) entry which is preliminary data.</text>
</comment>
<comment type="catalytic activity">
    <reaction evidence="7">
        <text>[protein]-peptidylproline (omega=180) = [protein]-peptidylproline (omega=0)</text>
        <dbReference type="Rhea" id="RHEA:16237"/>
        <dbReference type="Rhea" id="RHEA-COMP:10747"/>
        <dbReference type="Rhea" id="RHEA-COMP:10748"/>
        <dbReference type="ChEBI" id="CHEBI:83833"/>
        <dbReference type="ChEBI" id="CHEBI:83834"/>
        <dbReference type="EC" id="5.2.1.8"/>
    </reaction>
</comment>